<keyword evidence="11" id="KW-1208">Phospholipid metabolism</keyword>
<evidence type="ECO:0000256" key="10">
    <source>
        <dbReference type="ARBA" id="ARBA00023209"/>
    </source>
</evidence>
<evidence type="ECO:0000313" key="16">
    <source>
        <dbReference type="Proteomes" id="UP001430290"/>
    </source>
</evidence>
<feature type="domain" description="PLD phosphodiesterase" evidence="14">
    <location>
        <begin position="393"/>
        <end position="420"/>
    </location>
</feature>
<dbReference type="EMBL" id="JAIQDJ010000003">
    <property type="protein sequence ID" value="MBZ4186297.1"/>
    <property type="molecule type" value="Genomic_DNA"/>
</dbReference>
<feature type="domain" description="PLD phosphodiesterase" evidence="14">
    <location>
        <begin position="216"/>
        <end position="243"/>
    </location>
</feature>
<sequence>MEYWLQLWYGLEHLPHLRAWLTAGWVVYLLGLGGWIVLQKREPAATLSWLISLAALPYIGFLIYYVLGPQRIVRHRARRQRHYARLPREDTGSGDESAELRTLALTTTGLPPSTACEVRLLVDGGHKYPALLAAIAQAREHIHLEYYIYNPDRTGGALLEALVERARAGVKVRLLVDAMGSKLANRRYFAPLLEAGGELAWFHPTRLWLPWRRPWLNLRTHRKLVVIDGKIGFLGGINITDEEDERLREDAYRDLHLQIKGDVVHALQDVFVEDWAYATERSDFIGDVVRTMPPKQPGPIRAQLLISGPDSRWEAIHRMHVSAIYTASRRVWLSTPYFVPGEAAMMALTSAALGGLDVRLLVPKMSDSRLVTWCVRSFYDDLLAAGVKVYEYGPRMLHSKALLVDDALAIIGSANFDNRSFRLNFESSLLLEDAGMAAELAQLIEREFASAPRVRADRPRPLLSARLPEALARLLAPLL</sequence>
<dbReference type="CDD" id="cd09110">
    <property type="entry name" value="PLDc_CLS_1"/>
    <property type="match status" value="1"/>
</dbReference>
<dbReference type="InterPro" id="IPR022924">
    <property type="entry name" value="Cardiolipin_synthase"/>
</dbReference>
<keyword evidence="4" id="KW-0808">Transferase</keyword>
<evidence type="ECO:0000256" key="9">
    <source>
        <dbReference type="ARBA" id="ARBA00023136"/>
    </source>
</evidence>
<comment type="caution">
    <text evidence="15">The sequence shown here is derived from an EMBL/GenBank/DDBJ whole genome shotgun (WGS) entry which is preliminary data.</text>
</comment>
<protein>
    <recommendedName>
        <fullName evidence="12">Cardiolipin synthase</fullName>
        <ecNumber evidence="12">2.7.8.-</ecNumber>
    </recommendedName>
</protein>
<keyword evidence="6" id="KW-0677">Repeat</keyword>
<dbReference type="InterPro" id="IPR025202">
    <property type="entry name" value="PLD-like_dom"/>
</dbReference>
<evidence type="ECO:0000256" key="11">
    <source>
        <dbReference type="ARBA" id="ARBA00023264"/>
    </source>
</evidence>
<evidence type="ECO:0000256" key="3">
    <source>
        <dbReference type="ARBA" id="ARBA00022516"/>
    </source>
</evidence>
<dbReference type="NCBIfam" id="TIGR04265">
    <property type="entry name" value="bac_cardiolipin"/>
    <property type="match status" value="1"/>
</dbReference>
<evidence type="ECO:0000313" key="15">
    <source>
        <dbReference type="EMBL" id="MBZ4186297.1"/>
    </source>
</evidence>
<keyword evidence="7 13" id="KW-1133">Transmembrane helix</keyword>
<dbReference type="PANTHER" id="PTHR21248:SF22">
    <property type="entry name" value="PHOSPHOLIPASE D"/>
    <property type="match status" value="1"/>
</dbReference>
<evidence type="ECO:0000256" key="12">
    <source>
        <dbReference type="NCBIfam" id="TIGR04265"/>
    </source>
</evidence>
<dbReference type="InterPro" id="IPR027379">
    <property type="entry name" value="CLS_N"/>
</dbReference>
<gene>
    <name evidence="15" type="primary">cls</name>
    <name evidence="15" type="ORF">K7B09_08180</name>
</gene>
<evidence type="ECO:0000256" key="6">
    <source>
        <dbReference type="ARBA" id="ARBA00022737"/>
    </source>
</evidence>
<keyword evidence="9 13" id="KW-0472">Membrane</keyword>
<keyword evidence="8" id="KW-0443">Lipid metabolism</keyword>
<dbReference type="Pfam" id="PF13396">
    <property type="entry name" value="PLDc_N"/>
    <property type="match status" value="1"/>
</dbReference>
<evidence type="ECO:0000256" key="13">
    <source>
        <dbReference type="SAM" id="Phobius"/>
    </source>
</evidence>
<keyword evidence="3" id="KW-0444">Lipid biosynthesis</keyword>
<accession>A0ABS7TEM2</accession>
<feature type="transmembrane region" description="Helical" evidence="13">
    <location>
        <begin position="20"/>
        <end position="38"/>
    </location>
</feature>
<keyword evidence="2" id="KW-1003">Cell membrane</keyword>
<dbReference type="Pfam" id="PF13091">
    <property type="entry name" value="PLDc_2"/>
    <property type="match status" value="2"/>
</dbReference>
<dbReference type="EC" id="2.7.8.-" evidence="12"/>
<evidence type="ECO:0000256" key="1">
    <source>
        <dbReference type="ARBA" id="ARBA00004651"/>
    </source>
</evidence>
<dbReference type="PROSITE" id="PS50035">
    <property type="entry name" value="PLD"/>
    <property type="match status" value="2"/>
</dbReference>
<dbReference type="CDD" id="cd09112">
    <property type="entry name" value="PLDc_CLS_2"/>
    <property type="match status" value="1"/>
</dbReference>
<dbReference type="SUPFAM" id="SSF56024">
    <property type="entry name" value="Phospholipase D/nuclease"/>
    <property type="match status" value="2"/>
</dbReference>
<reference evidence="15" key="1">
    <citation type="submission" date="2021-09" db="EMBL/GenBank/DDBJ databases">
        <authorList>
            <person name="Wu T."/>
            <person name="Guo S.Z."/>
        </authorList>
    </citation>
    <scope>NUCLEOTIDE SEQUENCE</scope>
    <source>
        <strain evidence="15">RSS-23</strain>
    </source>
</reference>
<evidence type="ECO:0000256" key="8">
    <source>
        <dbReference type="ARBA" id="ARBA00023098"/>
    </source>
</evidence>
<keyword evidence="5 13" id="KW-0812">Transmembrane</keyword>
<comment type="subcellular location">
    <subcellularLocation>
        <location evidence="1">Cell membrane</location>
        <topology evidence="1">Multi-pass membrane protein</topology>
    </subcellularLocation>
</comment>
<feature type="transmembrane region" description="Helical" evidence="13">
    <location>
        <begin position="45"/>
        <end position="67"/>
    </location>
</feature>
<proteinExistence type="predicted"/>
<keyword evidence="16" id="KW-1185">Reference proteome</keyword>
<evidence type="ECO:0000259" key="14">
    <source>
        <dbReference type="PROSITE" id="PS50035"/>
    </source>
</evidence>
<dbReference type="SMART" id="SM00155">
    <property type="entry name" value="PLDc"/>
    <property type="match status" value="2"/>
</dbReference>
<dbReference type="RefSeq" id="WP_223628904.1">
    <property type="nucleotide sequence ID" value="NZ_JAIQDJ010000003.1"/>
</dbReference>
<dbReference type="Proteomes" id="UP001430290">
    <property type="component" value="Unassembled WGS sequence"/>
</dbReference>
<evidence type="ECO:0000256" key="2">
    <source>
        <dbReference type="ARBA" id="ARBA00022475"/>
    </source>
</evidence>
<organism evidence="15 16">
    <name type="scientific">Thermomonas beijingensis</name>
    <dbReference type="NCBI Taxonomy" id="2872701"/>
    <lineage>
        <taxon>Bacteria</taxon>
        <taxon>Pseudomonadati</taxon>
        <taxon>Pseudomonadota</taxon>
        <taxon>Gammaproteobacteria</taxon>
        <taxon>Lysobacterales</taxon>
        <taxon>Lysobacteraceae</taxon>
        <taxon>Thermomonas</taxon>
    </lineage>
</organism>
<name>A0ABS7TEM2_9GAMM</name>
<dbReference type="InterPro" id="IPR001736">
    <property type="entry name" value="PLipase_D/transphosphatidylase"/>
</dbReference>
<dbReference type="PANTHER" id="PTHR21248">
    <property type="entry name" value="CARDIOLIPIN SYNTHASE"/>
    <property type="match status" value="1"/>
</dbReference>
<keyword evidence="10" id="KW-0594">Phospholipid biosynthesis</keyword>
<evidence type="ECO:0000256" key="4">
    <source>
        <dbReference type="ARBA" id="ARBA00022679"/>
    </source>
</evidence>
<evidence type="ECO:0000256" key="7">
    <source>
        <dbReference type="ARBA" id="ARBA00022989"/>
    </source>
</evidence>
<evidence type="ECO:0000256" key="5">
    <source>
        <dbReference type="ARBA" id="ARBA00022692"/>
    </source>
</evidence>
<dbReference type="Gene3D" id="3.30.870.10">
    <property type="entry name" value="Endonuclease Chain A"/>
    <property type="match status" value="2"/>
</dbReference>